<protein>
    <recommendedName>
        <fullName evidence="4">Sulfatase-modifying factor enzyme domain-containing protein</fullName>
    </recommendedName>
</protein>
<evidence type="ECO:0000256" key="1">
    <source>
        <dbReference type="SAM" id="SignalP"/>
    </source>
</evidence>
<feature type="signal peptide" evidence="1">
    <location>
        <begin position="1"/>
        <end position="28"/>
    </location>
</feature>
<dbReference type="Proteomes" id="UP000067626">
    <property type="component" value="Chromosome"/>
</dbReference>
<accession>A0A0K1EGF3</accession>
<dbReference type="Gene3D" id="3.90.1580.10">
    <property type="entry name" value="paralog of FGE (formylglycine-generating enzyme)"/>
    <property type="match status" value="1"/>
</dbReference>
<evidence type="ECO:0000313" key="2">
    <source>
        <dbReference type="EMBL" id="AKT39762.1"/>
    </source>
</evidence>
<proteinExistence type="predicted"/>
<dbReference type="AlphaFoldDB" id="A0A0K1EGF3"/>
<gene>
    <name evidence="2" type="ORF">CMC5_039130</name>
</gene>
<dbReference type="InterPro" id="IPR016187">
    <property type="entry name" value="CTDL_fold"/>
</dbReference>
<dbReference type="SUPFAM" id="SSF56436">
    <property type="entry name" value="C-type lectin-like"/>
    <property type="match status" value="1"/>
</dbReference>
<evidence type="ECO:0000313" key="3">
    <source>
        <dbReference type="Proteomes" id="UP000067626"/>
    </source>
</evidence>
<keyword evidence="1" id="KW-0732">Signal</keyword>
<dbReference type="STRING" id="52.CMC5_039130"/>
<organism evidence="2 3">
    <name type="scientific">Chondromyces crocatus</name>
    <dbReference type="NCBI Taxonomy" id="52"/>
    <lineage>
        <taxon>Bacteria</taxon>
        <taxon>Pseudomonadati</taxon>
        <taxon>Myxococcota</taxon>
        <taxon>Polyangia</taxon>
        <taxon>Polyangiales</taxon>
        <taxon>Polyangiaceae</taxon>
        <taxon>Chondromyces</taxon>
    </lineage>
</organism>
<dbReference type="RefSeq" id="WP_050431797.1">
    <property type="nucleotide sequence ID" value="NZ_CP012159.1"/>
</dbReference>
<dbReference type="InterPro" id="IPR021655">
    <property type="entry name" value="Put_metal-bd"/>
</dbReference>
<name>A0A0K1EGF3_CHOCO</name>
<sequence length="944" mass="96294">MSRVSSRWLKRGLSFCVSGWGFLALSLAGLSSTTGCSNPAYCFTDCPGDTTTSSGTQGTGGNGEGGCLFGCGDGGNGADGQGGNGAGNCIPDDPPNEVCDLRDNDCNGLVDDIPGIDYESLTSCGTCSKNCLQELLNNDLGTIQCIPSQNPGTTPGQCVGSCAADYHDLDGNGSCEYYCLGGSQPESICNNIDDDCDGLVDEEVNYCDSVTDCGACGYACNVLHGTPTCVNNGASPCTLLNTHCAIDACDCTGPGNCWHDLDGVYATGCEYQCFPTGPELCGDGIDNDCDGLLDGADDLSQDPAIGVACQGGVEGVCADPAHAGVTACVNGLVACIGPDVIVPNQLQESCNNLDDNCDGVIDNNPVDVGGACGVSNIFPCSLGTFQCVNGAPSCIGAVPPGLEICNGIDDDCDGMIDFTVATNSPPSDVGNPCGVYPPPPQGATSPCSAGATACIGGLIACQGAVGPLASSDTCGIDANCDGTLTNQPNLNTDVANCGACGNNCYAGAVHSIQACVNGVCQSQGCQPGYWDLDGDGLCEYACTFTQAQEVCNGVDDNCNGQIDEGVIAPSPVQVCGVSPSATRPECTSGVTVTCNNGAWQCAFPPGVCTGGNCAATPEVCDTLDNNCNGVVNENFPNWGKPCNSDDGIQPGHGACRTTGTYACTSPTTVACNAVKADCATLPGGCTELCDGIDNDCDGLVDETFNNRGQNATYFVRPAVTRIGANSWIHSYEASRPSATSTDSGHGNGYWTQAIAGATRDATPACSVPGRLPWFNVSPDEVQQTCTAMGGTICSLADWQTACRATVNCAYGYAPRNSGAATTCTTPAVAGTKYCNLGSTYDFDPVTPGIQDGLLPGASSALQSCWADWSGLQGNTPASERIFDITGNLWEITVKPGGAFGLMGGAFSTQNQEAAGCDFTFYTVEQGFKFYDAGFRCCFSSNPTQ</sequence>
<evidence type="ECO:0008006" key="4">
    <source>
        <dbReference type="Google" id="ProtNLM"/>
    </source>
</evidence>
<dbReference type="EMBL" id="CP012159">
    <property type="protein sequence ID" value="AKT39762.1"/>
    <property type="molecule type" value="Genomic_DNA"/>
</dbReference>
<dbReference type="PATRIC" id="fig|52.7.peg.4307"/>
<keyword evidence="3" id="KW-1185">Reference proteome</keyword>
<reference evidence="2 3" key="1">
    <citation type="submission" date="2015-07" db="EMBL/GenBank/DDBJ databases">
        <title>Genome analysis of myxobacterium Chondromyces crocatus Cm c5 reveals a high potential for natural compound synthesis and the genetic basis for the loss of fruiting body formation.</title>
        <authorList>
            <person name="Zaburannyi N."/>
            <person name="Bunk B."/>
            <person name="Maier J."/>
            <person name="Overmann J."/>
            <person name="Mueller R."/>
        </authorList>
    </citation>
    <scope>NUCLEOTIDE SEQUENCE [LARGE SCALE GENOMIC DNA]</scope>
    <source>
        <strain evidence="2 3">Cm c5</strain>
    </source>
</reference>
<feature type="chain" id="PRO_5005459408" description="Sulfatase-modifying factor enzyme domain-containing protein" evidence="1">
    <location>
        <begin position="29"/>
        <end position="944"/>
    </location>
</feature>
<dbReference type="Pfam" id="PF11617">
    <property type="entry name" value="Cu-binding_MopE"/>
    <property type="match status" value="9"/>
</dbReference>
<dbReference type="InterPro" id="IPR042095">
    <property type="entry name" value="SUMF_sf"/>
</dbReference>
<dbReference type="KEGG" id="ccro:CMC5_039130"/>